<dbReference type="Pfam" id="PF00022">
    <property type="entry name" value="Actin"/>
    <property type="match status" value="1"/>
</dbReference>
<sequence length="500" mass="55026">MSFRDANIIVIETSRTHIRAGVGLYDLLKTPTIEIPARVGIRRPGEGVDVVEQKSTIKADGASKSRLSTLPQYAVSNVTLKDYLVGTQLDEALASGQDILVSWPFADNDVRDWTQAEVLWKYVIFNQLQRRRTQNESPVLLSIAAGLSRSTYERICQMFFERFNVPGFAVLERPIAQIYAANSLSGVVVDIDEEKTDVTAIYENFVVHHACSTVSIGAKECRHYLAHLLKSNTSVMQTLSPASNPLDQDALHHTLLDLVKQVLDDGLIKVPSDGEAAVAEDEGVTDIAAVVVAGKERAVIESGMKKKLTAKASAAEQARAREIEALDLVTIQFRGQEVTLGKERHRFCEPLFNPSLLNGIPGIPPRTVYEHFWSLQDVVGHTVGLADVDQRQYIWQGLVVTGDITRRVKGIGIALQSRLAPYLSQPDLITDVQPRVIRVLSVPEYYAEYRETGNGCAGFLGSSITAKIVFNDSNGKNYVSKGDYSNKGPHAIIEMTPALL</sequence>
<accession>A0A0C2SQL4</accession>
<dbReference type="FunCoup" id="A0A0C2SQL4">
    <property type="interactions" value="13"/>
</dbReference>
<dbReference type="Gene3D" id="3.30.420.40">
    <property type="match status" value="3"/>
</dbReference>
<reference evidence="2 3" key="1">
    <citation type="submission" date="2014-04" db="EMBL/GenBank/DDBJ databases">
        <title>Evolutionary Origins and Diversification of the Mycorrhizal Mutualists.</title>
        <authorList>
            <consortium name="DOE Joint Genome Institute"/>
            <consortium name="Mycorrhizal Genomics Consortium"/>
            <person name="Kohler A."/>
            <person name="Kuo A."/>
            <person name="Nagy L.G."/>
            <person name="Floudas D."/>
            <person name="Copeland A."/>
            <person name="Barry K.W."/>
            <person name="Cichocki N."/>
            <person name="Veneault-Fourrey C."/>
            <person name="LaButti K."/>
            <person name="Lindquist E.A."/>
            <person name="Lipzen A."/>
            <person name="Lundell T."/>
            <person name="Morin E."/>
            <person name="Murat C."/>
            <person name="Riley R."/>
            <person name="Ohm R."/>
            <person name="Sun H."/>
            <person name="Tunlid A."/>
            <person name="Henrissat B."/>
            <person name="Grigoriev I.V."/>
            <person name="Hibbett D.S."/>
            <person name="Martin F."/>
        </authorList>
    </citation>
    <scope>NUCLEOTIDE SEQUENCE [LARGE SCALE GENOMIC DNA]</scope>
    <source>
        <strain evidence="2 3">Koide BX008</strain>
    </source>
</reference>
<gene>
    <name evidence="2" type="ORF">M378DRAFT_197937</name>
</gene>
<organism evidence="2 3">
    <name type="scientific">Amanita muscaria (strain Koide BX008)</name>
    <dbReference type="NCBI Taxonomy" id="946122"/>
    <lineage>
        <taxon>Eukaryota</taxon>
        <taxon>Fungi</taxon>
        <taxon>Dikarya</taxon>
        <taxon>Basidiomycota</taxon>
        <taxon>Agaricomycotina</taxon>
        <taxon>Agaricomycetes</taxon>
        <taxon>Agaricomycetidae</taxon>
        <taxon>Agaricales</taxon>
        <taxon>Pluteineae</taxon>
        <taxon>Amanitaceae</taxon>
        <taxon>Amanita</taxon>
    </lineage>
</organism>
<evidence type="ECO:0008006" key="4">
    <source>
        <dbReference type="Google" id="ProtNLM"/>
    </source>
</evidence>
<evidence type="ECO:0000256" key="1">
    <source>
        <dbReference type="RuleBase" id="RU000487"/>
    </source>
</evidence>
<evidence type="ECO:0000313" key="3">
    <source>
        <dbReference type="Proteomes" id="UP000054549"/>
    </source>
</evidence>
<dbReference type="EMBL" id="KN818241">
    <property type="protein sequence ID" value="KIL65560.1"/>
    <property type="molecule type" value="Genomic_DNA"/>
</dbReference>
<dbReference type="InterPro" id="IPR004000">
    <property type="entry name" value="Actin"/>
</dbReference>
<proteinExistence type="inferred from homology"/>
<comment type="similarity">
    <text evidence="1">Belongs to the actin family.</text>
</comment>
<protein>
    <recommendedName>
        <fullName evidence="4">Actin-related protein</fullName>
    </recommendedName>
</protein>
<dbReference type="STRING" id="946122.A0A0C2SQL4"/>
<dbReference type="AlphaFoldDB" id="A0A0C2SQL4"/>
<dbReference type="CDD" id="cd10208">
    <property type="entry name" value="ASKHA_NBD_ScArp9-like"/>
    <property type="match status" value="1"/>
</dbReference>
<dbReference type="InParanoid" id="A0A0C2SQL4"/>
<evidence type="ECO:0000313" key="2">
    <source>
        <dbReference type="EMBL" id="KIL65560.1"/>
    </source>
</evidence>
<dbReference type="SUPFAM" id="SSF53067">
    <property type="entry name" value="Actin-like ATPase domain"/>
    <property type="match status" value="2"/>
</dbReference>
<keyword evidence="3" id="KW-1185">Reference proteome</keyword>
<dbReference type="Proteomes" id="UP000054549">
    <property type="component" value="Unassembled WGS sequence"/>
</dbReference>
<dbReference type="OrthoDB" id="74201at2759"/>
<dbReference type="InterPro" id="IPR043129">
    <property type="entry name" value="ATPase_NBD"/>
</dbReference>
<dbReference type="SMART" id="SM00268">
    <property type="entry name" value="ACTIN"/>
    <property type="match status" value="1"/>
</dbReference>
<dbReference type="PANTHER" id="PTHR11937">
    <property type="entry name" value="ACTIN"/>
    <property type="match status" value="1"/>
</dbReference>
<name>A0A0C2SQL4_AMAMK</name>
<dbReference type="HOGENOM" id="CLU_030206_0_0_1"/>